<name>A0A8D8X4J6_9HEMI</name>
<reference evidence="2" key="1">
    <citation type="submission" date="2021-05" db="EMBL/GenBank/DDBJ databases">
        <authorList>
            <person name="Alioto T."/>
            <person name="Alioto T."/>
            <person name="Gomez Garrido J."/>
        </authorList>
    </citation>
    <scope>NUCLEOTIDE SEQUENCE</scope>
</reference>
<feature type="compositionally biased region" description="Polar residues" evidence="1">
    <location>
        <begin position="496"/>
        <end position="512"/>
    </location>
</feature>
<feature type="region of interest" description="Disordered" evidence="1">
    <location>
        <begin position="564"/>
        <end position="593"/>
    </location>
</feature>
<feature type="region of interest" description="Disordered" evidence="1">
    <location>
        <begin position="472"/>
        <end position="513"/>
    </location>
</feature>
<accession>A0A8D8X4J6</accession>
<dbReference type="AlphaFoldDB" id="A0A8D8X4J6"/>
<proteinExistence type="predicted"/>
<feature type="compositionally biased region" description="Polar residues" evidence="1">
    <location>
        <begin position="745"/>
        <end position="756"/>
    </location>
</feature>
<feature type="compositionally biased region" description="Basic and acidic residues" evidence="1">
    <location>
        <begin position="480"/>
        <end position="494"/>
    </location>
</feature>
<sequence length="998" mass="106352">MSPPSVMTPHSTIMSTSAASVLMSPPCAMSPGDEPPSTAVVSVTTAISSLVSSNSAASISIPTSSASTSVPPCAVSSMTIGCSSIESSNVSNACAMSTCTSNESSEDTPGVLQTCAMSSMTGSGNVSQTTAISSIDSSNLPLANSTQMSSAIATFNTSGTSGVTSADSSLSSMDTCNSSLSTVISSAMADSSVSNTSGRTCTISNTNICSGSIISAPTNSDMVSTSCNTSSCVMPITSGSVSSAVCASSVPSNSSLSSTKPPFISSKSCNKASNGSPTVAFIPTELISSSNRSAGRMTSTNSTTIPISNSDISLQISSCNVSVQSNLCSNSVPSSSYQVLTISNVCPTSSNISTTVSVTSNRNSVLNSQNGTSVSSVDSVNKNEALHIYKRGASSNKQSLYEKVDSEKRKLLDVSNGENILQELQLVVDNRGGTGGNVCDLKPGTENVMVSNNENLGRLQNFIGETQNIQGLKSEQTSEYENRRAPENVRDGKETLGNSTELVNTETPSMRHSNACAFDEKPCESSIGSCSSKSIPTTTDNQLANNCGKIKPNRHCIPLVCDLPSQNDQRSNNGNTNVSSRLGNGTNVHDENGQEMGEKCVTNVIHHVKKLEISASFRENREFGNFEPMRNSKRKQIERKYSERVNNDMGGRQLPKSSFGGNVENAIENFENRKGMKNNTPGGISNTMLIPRQSLNRHINNSNMTEENNMNANNSHRNGFEFETTYHEQSNTMNTTGKHDDPNNDVASNSLSRNSHFNAGSNASTFNTSEMFVSNQFPICQSTPIGNFPNSRGSDFSEKFFNTKDFLPQNCPFKNLSGDILSGDCSNFRANMTSIFFNPKGIPCEDFPSISSDASLTSFSDESTHLSLLTPHTGPSSLSSTDLSINTFASNVTVNTGDFQTCHRFNRCIWKTSQKTYYFSYPLCHTNRAHCIQSNCCNVPTFGCTTQIRSRTARKVEKSGATDLAIPVRKDVVGAQVKFCKHSHPNVYAMNLFVSNMQ</sequence>
<organism evidence="2">
    <name type="scientific">Cacopsylla melanoneura</name>
    <dbReference type="NCBI Taxonomy" id="428564"/>
    <lineage>
        <taxon>Eukaryota</taxon>
        <taxon>Metazoa</taxon>
        <taxon>Ecdysozoa</taxon>
        <taxon>Arthropoda</taxon>
        <taxon>Hexapoda</taxon>
        <taxon>Insecta</taxon>
        <taxon>Pterygota</taxon>
        <taxon>Neoptera</taxon>
        <taxon>Paraneoptera</taxon>
        <taxon>Hemiptera</taxon>
        <taxon>Sternorrhyncha</taxon>
        <taxon>Psylloidea</taxon>
        <taxon>Psyllidae</taxon>
        <taxon>Psyllinae</taxon>
        <taxon>Cacopsylla</taxon>
    </lineage>
</organism>
<feature type="compositionally biased region" description="Polar residues" evidence="1">
    <location>
        <begin position="564"/>
        <end position="587"/>
    </location>
</feature>
<evidence type="ECO:0000313" key="2">
    <source>
        <dbReference type="EMBL" id="CAG6683683.1"/>
    </source>
</evidence>
<protein>
    <submittedName>
        <fullName evidence="2">Uncharacterized protein</fullName>
    </submittedName>
</protein>
<evidence type="ECO:0000256" key="1">
    <source>
        <dbReference type="SAM" id="MobiDB-lite"/>
    </source>
</evidence>
<feature type="region of interest" description="Disordered" evidence="1">
    <location>
        <begin position="731"/>
        <end position="756"/>
    </location>
</feature>
<dbReference type="EMBL" id="HBUF01264061">
    <property type="protein sequence ID" value="CAG6683683.1"/>
    <property type="molecule type" value="Transcribed_RNA"/>
</dbReference>